<evidence type="ECO:0000256" key="7">
    <source>
        <dbReference type="RuleBase" id="RU361187"/>
    </source>
</evidence>
<keyword evidence="2" id="KW-0624">Polysaccharide degradation</keyword>
<proteinExistence type="inferred from homology"/>
<dbReference type="InterPro" id="IPR023296">
    <property type="entry name" value="Glyco_hydro_beta-prop_sf"/>
</dbReference>
<name>A0A1D3TX36_9FIRM</name>
<dbReference type="OrthoDB" id="9801455at2"/>
<evidence type="ECO:0000256" key="6">
    <source>
        <dbReference type="PIRSR" id="PIRSR606710-2"/>
    </source>
</evidence>
<reference evidence="8 9" key="1">
    <citation type="submission" date="2016-09" db="EMBL/GenBank/DDBJ databases">
        <authorList>
            <person name="Capua I."/>
            <person name="De Benedictis P."/>
            <person name="Joannis T."/>
            <person name="Lombin L.H."/>
            <person name="Cattoli G."/>
        </authorList>
    </citation>
    <scope>NUCLEOTIDE SEQUENCE [LARGE SCALE GENOMIC DNA]</scope>
    <source>
        <strain evidence="8 9">GluBS11</strain>
    </source>
</reference>
<evidence type="ECO:0000256" key="4">
    <source>
        <dbReference type="ARBA" id="ARBA00023277"/>
    </source>
</evidence>
<evidence type="ECO:0000313" key="8">
    <source>
        <dbReference type="EMBL" id="SCP98853.1"/>
    </source>
</evidence>
<dbReference type="AlphaFoldDB" id="A0A1D3TX36"/>
<dbReference type="InterPro" id="IPR052176">
    <property type="entry name" value="Glycosyl_Hydrlase_43_Enz"/>
</dbReference>
<gene>
    <name evidence="8" type="ORF">SAMN05421730_102727</name>
</gene>
<feature type="site" description="Important for catalytic activity, responsible for pKa modulation of the active site Glu and correct orientation of both the proton donor and substrate" evidence="6">
    <location>
        <position position="143"/>
    </location>
</feature>
<organism evidence="8 9">
    <name type="scientific">Anaerobium acetethylicum</name>
    <dbReference type="NCBI Taxonomy" id="1619234"/>
    <lineage>
        <taxon>Bacteria</taxon>
        <taxon>Bacillati</taxon>
        <taxon>Bacillota</taxon>
        <taxon>Clostridia</taxon>
        <taxon>Lachnospirales</taxon>
        <taxon>Lachnospiraceae</taxon>
        <taxon>Anaerobium</taxon>
    </lineage>
</organism>
<keyword evidence="5 7" id="KW-0326">Glycosidase</keyword>
<protein>
    <submittedName>
        <fullName evidence="8">Glycosyl hydrolases family 43</fullName>
    </submittedName>
</protein>
<dbReference type="CDD" id="cd18620">
    <property type="entry name" value="GH43_XylA-like"/>
    <property type="match status" value="1"/>
</dbReference>
<dbReference type="GO" id="GO:0004553">
    <property type="term" value="F:hydrolase activity, hydrolyzing O-glycosyl compounds"/>
    <property type="evidence" value="ECO:0007669"/>
    <property type="project" value="InterPro"/>
</dbReference>
<dbReference type="Gene3D" id="2.115.10.20">
    <property type="entry name" value="Glycosyl hydrolase domain, family 43"/>
    <property type="match status" value="1"/>
</dbReference>
<comment type="similarity">
    <text evidence="1 7">Belongs to the glycosyl hydrolase 43 family.</text>
</comment>
<dbReference type="GO" id="GO:0045493">
    <property type="term" value="P:xylan catabolic process"/>
    <property type="evidence" value="ECO:0007669"/>
    <property type="project" value="UniProtKB-KW"/>
</dbReference>
<evidence type="ECO:0000313" key="9">
    <source>
        <dbReference type="Proteomes" id="UP000199315"/>
    </source>
</evidence>
<dbReference type="SUPFAM" id="SSF75005">
    <property type="entry name" value="Arabinanase/levansucrase/invertase"/>
    <property type="match status" value="1"/>
</dbReference>
<keyword evidence="3 7" id="KW-0378">Hydrolase</keyword>
<sequence length="488" mass="55246">MKKQVYNPYLPAWEYIPDGEPRVFGNRLYIFGSHDRFGGKEYCENDYVSWSAPVEDLSDWRYEGVILRKDQTPWNTKKEPYWAPDVVQGNDGKYYLYYFVANSSIISVAVCDTPAGKYEYLGDVHMPDGHTYGSKPEEWFTFDPGVLVDEDKRIWLYTGSGQDSNGKFGHKIKGCFVLELDQDMLTVISEPKVLLPANWTRKEPNFFEGASIRHIGEWYYLVYPATDMSGLNYSMSKYPDRDFVHKGRIHCTSDIGFGGRKITQSAYPIGNNHGGLVCVEGQWYVFDHRMTNGSLWNRQGVAEPVWIKEDGTIEMVEATSCGLNHGPLQGKGTYPAYICCNLMGRKMLGFRNPMGGPKVTQTGEDYVPQEPIEHEVTADTECNAPVSYIKDIKKGCQIGYKYFDMTNTTHLILQVRNAKGKIHVLDQLDGNVIAEAKLTEGSDWTTSVLDLDPNKIIASHKNGSIKKCPLFLRYQGAGSMEMLSFTLN</sequence>
<accession>A0A1D3TX36</accession>
<evidence type="ECO:0000256" key="5">
    <source>
        <dbReference type="ARBA" id="ARBA00023295"/>
    </source>
</evidence>
<dbReference type="Pfam" id="PF04616">
    <property type="entry name" value="Glyco_hydro_43"/>
    <property type="match status" value="1"/>
</dbReference>
<dbReference type="InterPro" id="IPR006710">
    <property type="entry name" value="Glyco_hydro_43"/>
</dbReference>
<dbReference type="RefSeq" id="WP_091236037.1">
    <property type="nucleotide sequence ID" value="NZ_FMKA01000027.1"/>
</dbReference>
<dbReference type="Proteomes" id="UP000199315">
    <property type="component" value="Unassembled WGS sequence"/>
</dbReference>
<evidence type="ECO:0000256" key="3">
    <source>
        <dbReference type="ARBA" id="ARBA00022801"/>
    </source>
</evidence>
<keyword evidence="2" id="KW-0858">Xylan degradation</keyword>
<keyword evidence="4" id="KW-0119">Carbohydrate metabolism</keyword>
<evidence type="ECO:0000256" key="2">
    <source>
        <dbReference type="ARBA" id="ARBA00022651"/>
    </source>
</evidence>
<dbReference type="PANTHER" id="PTHR43772">
    <property type="entry name" value="ENDO-1,4-BETA-XYLANASE"/>
    <property type="match status" value="1"/>
</dbReference>
<keyword evidence="9" id="KW-1185">Reference proteome</keyword>
<evidence type="ECO:0000256" key="1">
    <source>
        <dbReference type="ARBA" id="ARBA00009865"/>
    </source>
</evidence>
<dbReference type="EMBL" id="FMKA01000027">
    <property type="protein sequence ID" value="SCP98853.1"/>
    <property type="molecule type" value="Genomic_DNA"/>
</dbReference>
<dbReference type="STRING" id="1619234.SAMN05421730_102727"/>
<dbReference type="PANTHER" id="PTHR43772:SF2">
    <property type="entry name" value="PUTATIVE (AFU_ORTHOLOGUE AFUA_2G04480)-RELATED"/>
    <property type="match status" value="1"/>
</dbReference>